<dbReference type="NCBIfam" id="NF012211">
    <property type="entry name" value="tand_rpt_95"/>
    <property type="match status" value="12"/>
</dbReference>
<dbReference type="Proteomes" id="UP001151002">
    <property type="component" value="Unassembled WGS sequence"/>
</dbReference>
<sequence length="1783" mass="179043">MHRAVLRSKAYRTLILVVVIAVALTATITLLGNRADAALTTAFGSRFEANVNGSILLRGNTNMVCPAAATGCSAGQDGTVTGTTASLNNNNYVMEYADADNDAATFNDSTATIAMPAGSKVLFAGLYWSADTSAGGSGAVARSAADKGTVKFRTPVAAWQPVTASKVFTNTTNSAYQGFADVTALVSGAGNGVYSVADIQAGTGKDRYAGWALAIAYQNSAEPMHSLRIFDGFGVVSSSDTSVVIPVSGFETPQSGTVHASIGTVVYEGDLGLTGDTLTLDTQKMSDAVNPQDNFFNSTVSEAGTQLNSGRSPGKNNLMGVDIDQFDASGKLLNSAHSAQLTLTTGGETFYPGVVTFTTDLFAPDVVSTVTGTDVDGGDLLPGDVIEYKIAVKNEGTDVALNTVLSNAIPTHTTYIPGSLKVEGTAKTDASGDDTAQFAGGTATFGVGSSPNGTSGGTLAHNDTSYVTFRVRVDTDTPAGYTITNVANSTYEAQFTHMMINGTPGSNGMTVQQPKADLSVAVSVSPTAVQRATSPNAVTYTVVVTNNGTDLEPAAKAELTLPTGITAGPLPSGCSLAAPVVTCSAGALLAGSQATFVIPASAGSSADPSAVASAKVSGAGSDAVAANNTASAALRVNAAPTAGADTASTTNGVPVSIDVRANDSDPDDARTDLVVTLGTQPTHGHAVVEADGTITYTPDLGWTGADSFGYVVSDGHGASANGSVTVTTANAAPVAIDDTRSTPSGTRIDIPVLDNDSDPNNNPIHVDSITQPQAGAGSATLTGDVVTYTPAAGFTGTATFTYVVEDSLGARTTGQIKVIVGNAKPHAADDVAGVAYRGSVTVDVLHNDTDANGDTLSIKSVGAPSKGTATIAGGKVVYQAPAGFSGQATFSYVVTDGTDEDTATVTVTVANAAPTAADQSVHTACNTAVRIDALLGSNDPNGDPLTVSGFTTPTAGSLARNADGTLTYTPNPGWSGTDSFDFTVDDGQGGTDTKKITVVVTNGAPVTQPDSVTVPGGTVATIDVLANDSDPNNDPLTVTIDVAPAHGTATVGTDGKVTYTPAAGYLGADSFHYTVDDGHGGQAGATVTVGVVNTAPVARDDAAGTDTDTAVVITPLGNDTDLNGDALKVTAVTAPANGSAVLAADDTVTYTPRAGFFGIDTFTYSIRDAHGLTDSALVTVTVRNAAPIAVDDRFTVRPGLTTVLDVLANDRDPNTGQALTVSTFSTPAKGTLTRNADGTLSYRPNALTGGTDTFTYVVTDDLGATDTGTVTVVIDAAPTANADTATTAAGTVVDIAVTGNDTDPEGGALTLVSVSTPAHGQATVVDGKVRYLPATGFSGADTFTYVVRDAAGNTATGTVTVTVANAAPVAADDAAAVLSGKSADLDVLANDTDANTGQTLTVTAVGTPAHGTATIVGGKIRYTAKADFAGTDTFTYTISDGHGGTAQATVTVTVSSGAAVAVPDERTTPYRKPVTVPVLANDLDPDHSLKLDTVTTPDHGTATIVGNQVRYTPPADFTGVAKFSYTAVDGDGNHVTTTVTITVGAPPAVPDKALTAHPGKAVKITLPTTDEHGVPVTVRSITQPKHGTAKLNADGTVTYLAAKGFSGTDSFTYQAVDADGNVAEGTITIKVAGVNTAPAAKNDAVAVDAGDSVVIAPLKNDKDANGDALKVVKIGKPRHGTAVLNPDGTVTYAPNKSYAGGVDSFPYTISDGHGGTATAIVTVTVNEVAAHTGDGKLAKTGLDVISVVAAGGIAVLVGGFLLMAGGVPLLGSPGRHRPGRHRG</sequence>
<gene>
    <name evidence="3" type="ORF">OWR29_32255</name>
</gene>
<dbReference type="PANTHER" id="PTHR34720">
    <property type="entry name" value="MICROCYSTIN DEPENDENT PROTEIN"/>
    <property type="match status" value="1"/>
</dbReference>
<name>A0ABT4BAQ7_9ACTN</name>
<evidence type="ECO:0000259" key="2">
    <source>
        <dbReference type="Pfam" id="PF01345"/>
    </source>
</evidence>
<accession>A0ABT4BAQ7</accession>
<dbReference type="InterPro" id="IPR047589">
    <property type="entry name" value="DUF11_rpt"/>
</dbReference>
<dbReference type="PANTHER" id="PTHR34720:SF9">
    <property type="entry name" value="BLR4714 PROTEIN"/>
    <property type="match status" value="1"/>
</dbReference>
<evidence type="ECO:0000256" key="1">
    <source>
        <dbReference type="SAM" id="Phobius"/>
    </source>
</evidence>
<organism evidence="3 4">
    <name type="scientific">Paractinoplanes pyxinae</name>
    <dbReference type="NCBI Taxonomy" id="2997416"/>
    <lineage>
        <taxon>Bacteria</taxon>
        <taxon>Bacillati</taxon>
        <taxon>Actinomycetota</taxon>
        <taxon>Actinomycetes</taxon>
        <taxon>Micromonosporales</taxon>
        <taxon>Micromonosporaceae</taxon>
        <taxon>Paractinoplanes</taxon>
    </lineage>
</organism>
<protein>
    <submittedName>
        <fullName evidence="3">Ig-like domain-containing protein</fullName>
    </submittedName>
</protein>
<keyword evidence="1" id="KW-0472">Membrane</keyword>
<dbReference type="Pfam" id="PF17963">
    <property type="entry name" value="Big_9"/>
    <property type="match status" value="12"/>
</dbReference>
<keyword evidence="4" id="KW-1185">Reference proteome</keyword>
<dbReference type="Pfam" id="PF01345">
    <property type="entry name" value="DUF11"/>
    <property type="match status" value="1"/>
</dbReference>
<dbReference type="NCBIfam" id="TIGR01451">
    <property type="entry name" value="B_ant_repeat"/>
    <property type="match status" value="1"/>
</dbReference>
<dbReference type="InterPro" id="IPR001434">
    <property type="entry name" value="OmcB-like_DUF11"/>
</dbReference>
<dbReference type="Gene3D" id="2.60.40.2810">
    <property type="match status" value="3"/>
</dbReference>
<keyword evidence="1" id="KW-0812">Transmembrane</keyword>
<keyword evidence="1" id="KW-1133">Transmembrane helix</keyword>
<dbReference type="RefSeq" id="WP_267567149.1">
    <property type="nucleotide sequence ID" value="NZ_JAPNTZ010000012.1"/>
</dbReference>
<dbReference type="EMBL" id="JAPNTZ010000012">
    <property type="protein sequence ID" value="MCY1142693.1"/>
    <property type="molecule type" value="Genomic_DNA"/>
</dbReference>
<reference evidence="3" key="1">
    <citation type="submission" date="2022-11" db="EMBL/GenBank/DDBJ databases">
        <authorList>
            <person name="Somphong A."/>
            <person name="Phongsopitanun W."/>
        </authorList>
    </citation>
    <scope>NUCLEOTIDE SEQUENCE</scope>
    <source>
        <strain evidence="3">Pm04-4</strain>
    </source>
</reference>
<feature type="domain" description="DUF11" evidence="2">
    <location>
        <begin position="517"/>
        <end position="633"/>
    </location>
</feature>
<evidence type="ECO:0000313" key="3">
    <source>
        <dbReference type="EMBL" id="MCY1142693.1"/>
    </source>
</evidence>
<feature type="transmembrane region" description="Helical" evidence="1">
    <location>
        <begin position="1744"/>
        <end position="1770"/>
    </location>
</feature>
<comment type="caution">
    <text evidence="3">The sequence shown here is derived from an EMBL/GenBank/DDBJ whole genome shotgun (WGS) entry which is preliminary data.</text>
</comment>
<proteinExistence type="predicted"/>
<dbReference type="Gene3D" id="2.60.40.3440">
    <property type="match status" value="9"/>
</dbReference>
<evidence type="ECO:0000313" key="4">
    <source>
        <dbReference type="Proteomes" id="UP001151002"/>
    </source>
</evidence>